<dbReference type="PANTHER" id="PTHR23255:SF71">
    <property type="entry name" value="RECEPTOR PROTEIN SERINE_THREONINE KINASE"/>
    <property type="match status" value="1"/>
</dbReference>
<dbReference type="InterPro" id="IPR011009">
    <property type="entry name" value="Kinase-like_dom_sf"/>
</dbReference>
<dbReference type="GO" id="GO:0005886">
    <property type="term" value="C:plasma membrane"/>
    <property type="evidence" value="ECO:0007669"/>
    <property type="project" value="TreeGrafter"/>
</dbReference>
<dbReference type="OrthoDB" id="69842at2759"/>
<keyword evidence="7" id="KW-0732">Signal</keyword>
<keyword evidence="13" id="KW-0675">Receptor</keyword>
<evidence type="ECO:0000256" key="9">
    <source>
        <dbReference type="ARBA" id="ARBA00022777"/>
    </source>
</evidence>
<keyword evidence="6" id="KW-0812">Transmembrane</keyword>
<dbReference type="EC" id="2.7.11.30" evidence="3"/>
<evidence type="ECO:0000256" key="5">
    <source>
        <dbReference type="ARBA" id="ARBA00022679"/>
    </source>
</evidence>
<evidence type="ECO:0000256" key="4">
    <source>
        <dbReference type="ARBA" id="ARBA00022527"/>
    </source>
</evidence>
<keyword evidence="9" id="KW-0418">Kinase</keyword>
<comment type="subcellular location">
    <subcellularLocation>
        <location evidence="1">Membrane</location>
        <topology evidence="1">Single-pass type I membrane protein</topology>
    </subcellularLocation>
</comment>
<name>A0A3P7NHJ6_DIBLA</name>
<evidence type="ECO:0000256" key="8">
    <source>
        <dbReference type="ARBA" id="ARBA00022741"/>
    </source>
</evidence>
<dbReference type="Gene3D" id="1.10.510.10">
    <property type="entry name" value="Transferase(Phosphotransferase) domain 1"/>
    <property type="match status" value="1"/>
</dbReference>
<comment type="similarity">
    <text evidence="2">Belongs to the protein kinase superfamily. TKL Ser/Thr protein kinase family. TGFB receptor subfamily.</text>
</comment>
<proteinExistence type="inferred from homology"/>
<evidence type="ECO:0000256" key="13">
    <source>
        <dbReference type="ARBA" id="ARBA00023170"/>
    </source>
</evidence>
<keyword evidence="10" id="KW-0067">ATP-binding</keyword>
<keyword evidence="16" id="KW-1185">Reference proteome</keyword>
<evidence type="ECO:0000256" key="6">
    <source>
        <dbReference type="ARBA" id="ARBA00022692"/>
    </source>
</evidence>
<keyword evidence="8" id="KW-0547">Nucleotide-binding</keyword>
<accession>A0A3P7NHJ6</accession>
<dbReference type="AlphaFoldDB" id="A0A3P7NHJ6"/>
<dbReference type="Proteomes" id="UP000281553">
    <property type="component" value="Unassembled WGS sequence"/>
</dbReference>
<dbReference type="InterPro" id="IPR000333">
    <property type="entry name" value="TGFB_receptor"/>
</dbReference>
<evidence type="ECO:0000256" key="1">
    <source>
        <dbReference type="ARBA" id="ARBA00004479"/>
    </source>
</evidence>
<reference evidence="15 16" key="1">
    <citation type="submission" date="2018-11" db="EMBL/GenBank/DDBJ databases">
        <authorList>
            <consortium name="Pathogen Informatics"/>
        </authorList>
    </citation>
    <scope>NUCLEOTIDE SEQUENCE [LARGE SCALE GENOMIC DNA]</scope>
</reference>
<evidence type="ECO:0000259" key="14">
    <source>
        <dbReference type="PROSITE" id="PS50011"/>
    </source>
</evidence>
<dbReference type="GO" id="GO:0004675">
    <property type="term" value="F:transmembrane receptor protein serine/threonine kinase activity"/>
    <property type="evidence" value="ECO:0007669"/>
    <property type="project" value="UniProtKB-EC"/>
</dbReference>
<dbReference type="PANTHER" id="PTHR23255">
    <property type="entry name" value="TRANSFORMING GROWTH FACTOR-BETA RECEPTOR TYPE I AND II"/>
    <property type="match status" value="1"/>
</dbReference>
<keyword evidence="4" id="KW-0723">Serine/threonine-protein kinase</keyword>
<organism evidence="15 16">
    <name type="scientific">Dibothriocephalus latus</name>
    <name type="common">Fish tapeworm</name>
    <name type="synonym">Diphyllobothrium latum</name>
    <dbReference type="NCBI Taxonomy" id="60516"/>
    <lineage>
        <taxon>Eukaryota</taxon>
        <taxon>Metazoa</taxon>
        <taxon>Spiralia</taxon>
        <taxon>Lophotrochozoa</taxon>
        <taxon>Platyhelminthes</taxon>
        <taxon>Cestoda</taxon>
        <taxon>Eucestoda</taxon>
        <taxon>Diphyllobothriidea</taxon>
        <taxon>Diphyllobothriidae</taxon>
        <taxon>Dibothriocephalus</taxon>
    </lineage>
</organism>
<dbReference type="PROSITE" id="PS50011">
    <property type="entry name" value="PROTEIN_KINASE_DOM"/>
    <property type="match status" value="1"/>
</dbReference>
<sequence length="152" mass="17367">MQVGTKRYMAPEILADESLDERCEADGIIACDSEISALRRGFPTDCQQNSANPSQTRHPQSAMGLTFEGMKAADVYAFGLVLWEIFRRCFTANDEVDASRVPFWDKVPVDPSFEEMRQVVLLQKIRPPISARWMDDKVSHDRYLCKFTAKRT</sequence>
<keyword evidence="11" id="KW-1133">Transmembrane helix</keyword>
<evidence type="ECO:0000256" key="12">
    <source>
        <dbReference type="ARBA" id="ARBA00023136"/>
    </source>
</evidence>
<dbReference type="SUPFAM" id="SSF56112">
    <property type="entry name" value="Protein kinase-like (PK-like)"/>
    <property type="match status" value="1"/>
</dbReference>
<evidence type="ECO:0000256" key="2">
    <source>
        <dbReference type="ARBA" id="ARBA00009605"/>
    </source>
</evidence>
<protein>
    <recommendedName>
        <fullName evidence="3">receptor protein serine/threonine kinase</fullName>
        <ecNumber evidence="3">2.7.11.30</ecNumber>
    </recommendedName>
</protein>
<dbReference type="GO" id="GO:0005524">
    <property type="term" value="F:ATP binding"/>
    <property type="evidence" value="ECO:0007669"/>
    <property type="project" value="UniProtKB-KW"/>
</dbReference>
<evidence type="ECO:0000313" key="16">
    <source>
        <dbReference type="Proteomes" id="UP000281553"/>
    </source>
</evidence>
<evidence type="ECO:0000256" key="7">
    <source>
        <dbReference type="ARBA" id="ARBA00022729"/>
    </source>
</evidence>
<evidence type="ECO:0000256" key="10">
    <source>
        <dbReference type="ARBA" id="ARBA00022840"/>
    </source>
</evidence>
<keyword evidence="5" id="KW-0808">Transferase</keyword>
<evidence type="ECO:0000256" key="3">
    <source>
        <dbReference type="ARBA" id="ARBA00012401"/>
    </source>
</evidence>
<dbReference type="GO" id="GO:0043235">
    <property type="term" value="C:receptor complex"/>
    <property type="evidence" value="ECO:0007669"/>
    <property type="project" value="TreeGrafter"/>
</dbReference>
<feature type="domain" description="Protein kinase" evidence="14">
    <location>
        <begin position="1"/>
        <end position="152"/>
    </location>
</feature>
<gene>
    <name evidence="15" type="ORF">DILT_LOCUS16664</name>
</gene>
<dbReference type="GO" id="GO:0071363">
    <property type="term" value="P:cellular response to growth factor stimulus"/>
    <property type="evidence" value="ECO:0007669"/>
    <property type="project" value="TreeGrafter"/>
</dbReference>
<evidence type="ECO:0000256" key="11">
    <source>
        <dbReference type="ARBA" id="ARBA00022989"/>
    </source>
</evidence>
<evidence type="ECO:0000313" key="15">
    <source>
        <dbReference type="EMBL" id="VDN35038.1"/>
    </source>
</evidence>
<dbReference type="EMBL" id="UYRU01086365">
    <property type="protein sequence ID" value="VDN35038.1"/>
    <property type="molecule type" value="Genomic_DNA"/>
</dbReference>
<dbReference type="InterPro" id="IPR000719">
    <property type="entry name" value="Prot_kinase_dom"/>
</dbReference>
<keyword evidence="12" id="KW-0472">Membrane</keyword>